<dbReference type="Proteomes" id="UP000017836">
    <property type="component" value="Unassembled WGS sequence"/>
</dbReference>
<evidence type="ECO:0000256" key="1">
    <source>
        <dbReference type="SAM" id="MobiDB-lite"/>
    </source>
</evidence>
<evidence type="ECO:0000313" key="3">
    <source>
        <dbReference type="Proteomes" id="UP000017836"/>
    </source>
</evidence>
<feature type="region of interest" description="Disordered" evidence="1">
    <location>
        <begin position="1"/>
        <end position="29"/>
    </location>
</feature>
<sequence>MAEQFLGQQGSMRRAPVHRGGVREEATQCTGSVRPDASCVVNMGEKALIKSETHHGSTS</sequence>
<evidence type="ECO:0000313" key="2">
    <source>
        <dbReference type="EMBL" id="ERN02927.1"/>
    </source>
</evidence>
<reference evidence="3" key="1">
    <citation type="journal article" date="2013" name="Science">
        <title>The Amborella genome and the evolution of flowering plants.</title>
        <authorList>
            <consortium name="Amborella Genome Project"/>
        </authorList>
    </citation>
    <scope>NUCLEOTIDE SEQUENCE [LARGE SCALE GENOMIC DNA]</scope>
</reference>
<gene>
    <name evidence="2" type="ORF">AMTR_s00135p00090760</name>
</gene>
<proteinExistence type="predicted"/>
<dbReference type="AlphaFoldDB" id="W1NZ86"/>
<accession>W1NZ86</accession>
<dbReference type="EMBL" id="KI394463">
    <property type="protein sequence ID" value="ERN02927.1"/>
    <property type="molecule type" value="Genomic_DNA"/>
</dbReference>
<organism evidence="2 3">
    <name type="scientific">Amborella trichopoda</name>
    <dbReference type="NCBI Taxonomy" id="13333"/>
    <lineage>
        <taxon>Eukaryota</taxon>
        <taxon>Viridiplantae</taxon>
        <taxon>Streptophyta</taxon>
        <taxon>Embryophyta</taxon>
        <taxon>Tracheophyta</taxon>
        <taxon>Spermatophyta</taxon>
        <taxon>Magnoliopsida</taxon>
        <taxon>Amborellales</taxon>
        <taxon>Amborellaceae</taxon>
        <taxon>Amborella</taxon>
    </lineage>
</organism>
<protein>
    <submittedName>
        <fullName evidence="2">Uncharacterized protein</fullName>
    </submittedName>
</protein>
<dbReference type="HOGENOM" id="CLU_2963933_0_0_1"/>
<dbReference type="Gramene" id="ERN02927">
    <property type="protein sequence ID" value="ERN02927"/>
    <property type="gene ID" value="AMTR_s00135p00090760"/>
</dbReference>
<keyword evidence="3" id="KW-1185">Reference proteome</keyword>
<feature type="compositionally biased region" description="Polar residues" evidence="1">
    <location>
        <begin position="1"/>
        <end position="11"/>
    </location>
</feature>
<name>W1NZ86_AMBTC</name>